<keyword evidence="3" id="KW-0378">Hydrolase</keyword>
<sequence>MKSRILPVLLGLCCLGSLASASEYFRPPNLEKKLFETDKITIDERGFDKWALKGVVADLVSVARDFDEEDGVDFDLRSNALAIASRLDPANAKIKSTLDQLKERGKTVSERAKKESVGRRLNDCVGRMRGMRRGVLMKKSDGKLIEPGPDRLTCAAYIANIAERLDPGADLALELKGHIAELAGAGYKPDWSGMLLDPERPPGERGPKPRDWEIAMPGGTAEKFARNSSTVTGLMVRQLGRGKLAGQASEVNATALPKEGLDGLAFTFNQPVGTQMGGCLEEVIKFLRVRYEVGQPELVPDGYEVELGFGNKFQPKDGPSGAVAFALLIDSLFSGEEVDPNFACTGDMTADGRVQKIGGAAAKIRGAAVKIRGAADKGLPIVGIPIGNRDEMRDVLLLDGIDPLVGIQIFTLEDFEEARDISRMEKKGEVTRALAAFEEVAKDLKPGDRKANATLLADAGIRKRLERVVELMPNHLSARLLLESGRGTLPKTLTVRGTLQQIEIVTAGTFENAGRQVFRAKFGGDPSEFGFDSGSASDAKDAMAELETLEKFVDPAVKDYLAAAKLLCQAVADGPGEDEKPAAYGKRVERLMARVAETLSGVAS</sequence>
<name>A0ABN6H1J6_9BACT</name>
<dbReference type="GO" id="GO:0006508">
    <property type="term" value="P:proteolysis"/>
    <property type="evidence" value="ECO:0007669"/>
    <property type="project" value="UniProtKB-KW"/>
</dbReference>
<organism evidence="3 4">
    <name type="scientific">Haloferula helveola</name>
    <dbReference type="NCBI Taxonomy" id="490095"/>
    <lineage>
        <taxon>Bacteria</taxon>
        <taxon>Pseudomonadati</taxon>
        <taxon>Verrucomicrobiota</taxon>
        <taxon>Verrucomicrobiia</taxon>
        <taxon>Verrucomicrobiales</taxon>
        <taxon>Verrucomicrobiaceae</taxon>
        <taxon>Haloferula</taxon>
    </lineage>
</organism>
<protein>
    <submittedName>
        <fullName evidence="3">ATP-dependent Lon protease</fullName>
    </submittedName>
</protein>
<evidence type="ECO:0000313" key="3">
    <source>
        <dbReference type="EMBL" id="BCX46873.1"/>
    </source>
</evidence>
<keyword evidence="1" id="KW-0732">Signal</keyword>
<dbReference type="Gene3D" id="3.30.230.10">
    <property type="match status" value="1"/>
</dbReference>
<feature type="chain" id="PRO_5047317100" evidence="1">
    <location>
        <begin position="22"/>
        <end position="604"/>
    </location>
</feature>
<dbReference type="PANTHER" id="PTHR10046">
    <property type="entry name" value="ATP DEPENDENT LON PROTEASE FAMILY MEMBER"/>
    <property type="match status" value="1"/>
</dbReference>
<evidence type="ECO:0000259" key="2">
    <source>
        <dbReference type="Pfam" id="PF05362"/>
    </source>
</evidence>
<accession>A0ABN6H1J6</accession>
<reference evidence="3 4" key="1">
    <citation type="submission" date="2021-06" db="EMBL/GenBank/DDBJ databases">
        <title>Complete genome of Haloferula helveola possessing various polysaccharide degrading enzymes.</title>
        <authorList>
            <person name="Takami H."/>
            <person name="Huang C."/>
            <person name="Hamasaki K."/>
        </authorList>
    </citation>
    <scope>NUCLEOTIDE SEQUENCE [LARGE SCALE GENOMIC DNA]</scope>
    <source>
        <strain evidence="3 4">CN-1</strain>
    </source>
</reference>
<keyword evidence="3" id="KW-0645">Protease</keyword>
<dbReference type="RefSeq" id="WP_338688792.1">
    <property type="nucleotide sequence ID" value="NZ_AP024702.1"/>
</dbReference>
<dbReference type="InterPro" id="IPR008269">
    <property type="entry name" value="Lon_proteolytic"/>
</dbReference>
<dbReference type="Proteomes" id="UP001374893">
    <property type="component" value="Chromosome"/>
</dbReference>
<dbReference type="SUPFAM" id="SSF54211">
    <property type="entry name" value="Ribosomal protein S5 domain 2-like"/>
    <property type="match status" value="1"/>
</dbReference>
<dbReference type="InterPro" id="IPR020568">
    <property type="entry name" value="Ribosomal_Su5_D2-typ_SF"/>
</dbReference>
<dbReference type="Pfam" id="PF05362">
    <property type="entry name" value="Lon_C"/>
    <property type="match status" value="1"/>
</dbReference>
<dbReference type="EMBL" id="AP024702">
    <property type="protein sequence ID" value="BCX46873.1"/>
    <property type="molecule type" value="Genomic_DNA"/>
</dbReference>
<dbReference type="InterPro" id="IPR027065">
    <property type="entry name" value="Lon_Prtase"/>
</dbReference>
<proteinExistence type="predicted"/>
<feature type="domain" description="Lon proteolytic" evidence="2">
    <location>
        <begin position="299"/>
        <end position="395"/>
    </location>
</feature>
<keyword evidence="4" id="KW-1185">Reference proteome</keyword>
<dbReference type="InterPro" id="IPR014721">
    <property type="entry name" value="Ribsml_uS5_D2-typ_fold_subgr"/>
</dbReference>
<feature type="signal peptide" evidence="1">
    <location>
        <begin position="1"/>
        <end position="21"/>
    </location>
</feature>
<dbReference type="GO" id="GO:0008233">
    <property type="term" value="F:peptidase activity"/>
    <property type="evidence" value="ECO:0007669"/>
    <property type="project" value="UniProtKB-KW"/>
</dbReference>
<evidence type="ECO:0000256" key="1">
    <source>
        <dbReference type="SAM" id="SignalP"/>
    </source>
</evidence>
<evidence type="ECO:0000313" key="4">
    <source>
        <dbReference type="Proteomes" id="UP001374893"/>
    </source>
</evidence>
<gene>
    <name evidence="3" type="ORF">HAHE_07810</name>
</gene>